<evidence type="ECO:0000256" key="4">
    <source>
        <dbReference type="ARBA" id="ARBA00022692"/>
    </source>
</evidence>
<comment type="subcellular location">
    <subcellularLocation>
        <location evidence="1 7">Cell membrane</location>
        <topology evidence="1 7">Multi-pass membrane protein</topology>
    </subcellularLocation>
</comment>
<dbReference type="Gene3D" id="1.10.3720.10">
    <property type="entry name" value="MetI-like"/>
    <property type="match status" value="1"/>
</dbReference>
<evidence type="ECO:0000256" key="5">
    <source>
        <dbReference type="ARBA" id="ARBA00022989"/>
    </source>
</evidence>
<evidence type="ECO:0000256" key="6">
    <source>
        <dbReference type="ARBA" id="ARBA00023136"/>
    </source>
</evidence>
<keyword evidence="2 7" id="KW-0813">Transport</keyword>
<dbReference type="Pfam" id="PF00528">
    <property type="entry name" value="BPD_transp_1"/>
    <property type="match status" value="1"/>
</dbReference>
<dbReference type="CDD" id="cd06261">
    <property type="entry name" value="TM_PBP2"/>
    <property type="match status" value="1"/>
</dbReference>
<name>A0A9D1JRE0_9FIRM</name>
<dbReference type="Proteomes" id="UP000823927">
    <property type="component" value="Unassembled WGS sequence"/>
</dbReference>
<dbReference type="PROSITE" id="PS50928">
    <property type="entry name" value="ABC_TM1"/>
    <property type="match status" value="1"/>
</dbReference>
<feature type="transmembrane region" description="Helical" evidence="7">
    <location>
        <begin position="119"/>
        <end position="139"/>
    </location>
</feature>
<comment type="similarity">
    <text evidence="7">Belongs to the binding-protein-dependent transport system permease family.</text>
</comment>
<evidence type="ECO:0000313" key="10">
    <source>
        <dbReference type="Proteomes" id="UP000823927"/>
    </source>
</evidence>
<sequence length="308" mass="34697">MSGADAKPVKKKMSKSERREHYWGLTFVAPPFIGFLIFMAFPIVFAFVASLTRWNGINNMMDNFVGLQNYIELLQDGRFWKVLLNTVIYMIGIPLGMILGLVIAVGMNRKIAGIKILRTMYYIPVISSLVAVAILWMWVFNYDYGLLNSIIKAISGQHGPNWLGDEVWVKVSMIIFMTWKGLGTSIILYLSGLQSIPRDYYEAAKIDGASGWKLFRHITMPLVSPVTFYLLITGLIGGFQVFVEVLVMVPNGGLNYSAATVVFYLYNQAFDNRQMGYGSAMAFLLAIIIFIITAINFKGQDKWVKTVD</sequence>
<dbReference type="PANTHER" id="PTHR30193">
    <property type="entry name" value="ABC TRANSPORTER PERMEASE PROTEIN"/>
    <property type="match status" value="1"/>
</dbReference>
<dbReference type="SUPFAM" id="SSF161098">
    <property type="entry name" value="MetI-like"/>
    <property type="match status" value="1"/>
</dbReference>
<dbReference type="EMBL" id="DVIT01000026">
    <property type="protein sequence ID" value="HIS47250.1"/>
    <property type="molecule type" value="Genomic_DNA"/>
</dbReference>
<keyword evidence="6 7" id="KW-0472">Membrane</keyword>
<feature type="domain" description="ABC transmembrane type-1" evidence="8">
    <location>
        <begin position="82"/>
        <end position="296"/>
    </location>
</feature>
<evidence type="ECO:0000313" key="9">
    <source>
        <dbReference type="EMBL" id="HIS47250.1"/>
    </source>
</evidence>
<reference evidence="9" key="1">
    <citation type="submission" date="2020-10" db="EMBL/GenBank/DDBJ databases">
        <authorList>
            <person name="Gilroy R."/>
        </authorList>
    </citation>
    <scope>NUCLEOTIDE SEQUENCE</scope>
    <source>
        <strain evidence="9">CHK178-757</strain>
    </source>
</reference>
<gene>
    <name evidence="9" type="ORF">IAB46_06780</name>
</gene>
<comment type="caution">
    <text evidence="9">The sequence shown here is derived from an EMBL/GenBank/DDBJ whole genome shotgun (WGS) entry which is preliminary data.</text>
</comment>
<evidence type="ECO:0000259" key="8">
    <source>
        <dbReference type="PROSITE" id="PS50928"/>
    </source>
</evidence>
<organism evidence="9 10">
    <name type="scientific">Candidatus Scybalocola faecigallinarum</name>
    <dbReference type="NCBI Taxonomy" id="2840941"/>
    <lineage>
        <taxon>Bacteria</taxon>
        <taxon>Bacillati</taxon>
        <taxon>Bacillota</taxon>
        <taxon>Clostridia</taxon>
        <taxon>Lachnospirales</taxon>
        <taxon>Lachnospiraceae</taxon>
        <taxon>Lachnospiraceae incertae sedis</taxon>
        <taxon>Candidatus Scybalocola (ex Gilroy et al. 2021)</taxon>
    </lineage>
</organism>
<proteinExistence type="inferred from homology"/>
<accession>A0A9D1JRE0</accession>
<dbReference type="GO" id="GO:0005886">
    <property type="term" value="C:plasma membrane"/>
    <property type="evidence" value="ECO:0007669"/>
    <property type="project" value="UniProtKB-SubCell"/>
</dbReference>
<protein>
    <submittedName>
        <fullName evidence="9">Sugar ABC transporter permease</fullName>
    </submittedName>
</protein>
<dbReference type="AlphaFoldDB" id="A0A9D1JRE0"/>
<keyword evidence="3" id="KW-1003">Cell membrane</keyword>
<evidence type="ECO:0000256" key="2">
    <source>
        <dbReference type="ARBA" id="ARBA00022448"/>
    </source>
</evidence>
<reference evidence="9" key="2">
    <citation type="journal article" date="2021" name="PeerJ">
        <title>Extensive microbial diversity within the chicken gut microbiome revealed by metagenomics and culture.</title>
        <authorList>
            <person name="Gilroy R."/>
            <person name="Ravi A."/>
            <person name="Getino M."/>
            <person name="Pursley I."/>
            <person name="Horton D.L."/>
            <person name="Alikhan N.F."/>
            <person name="Baker D."/>
            <person name="Gharbi K."/>
            <person name="Hall N."/>
            <person name="Watson M."/>
            <person name="Adriaenssens E.M."/>
            <person name="Foster-Nyarko E."/>
            <person name="Jarju S."/>
            <person name="Secka A."/>
            <person name="Antonio M."/>
            <person name="Oren A."/>
            <person name="Chaudhuri R.R."/>
            <person name="La Ragione R."/>
            <person name="Hildebrand F."/>
            <person name="Pallen M.J."/>
        </authorList>
    </citation>
    <scope>NUCLEOTIDE SEQUENCE</scope>
    <source>
        <strain evidence="9">CHK178-757</strain>
    </source>
</reference>
<dbReference type="GO" id="GO:0055085">
    <property type="term" value="P:transmembrane transport"/>
    <property type="evidence" value="ECO:0007669"/>
    <property type="project" value="InterPro"/>
</dbReference>
<feature type="transmembrane region" description="Helical" evidence="7">
    <location>
        <begin position="248"/>
        <end position="266"/>
    </location>
</feature>
<feature type="transmembrane region" description="Helical" evidence="7">
    <location>
        <begin position="87"/>
        <end position="107"/>
    </location>
</feature>
<dbReference type="InterPro" id="IPR000515">
    <property type="entry name" value="MetI-like"/>
</dbReference>
<feature type="transmembrane region" description="Helical" evidence="7">
    <location>
        <begin position="167"/>
        <end position="190"/>
    </location>
</feature>
<feature type="transmembrane region" description="Helical" evidence="7">
    <location>
        <begin position="278"/>
        <end position="297"/>
    </location>
</feature>
<dbReference type="InterPro" id="IPR051393">
    <property type="entry name" value="ABC_transporter_permease"/>
</dbReference>
<feature type="transmembrane region" description="Helical" evidence="7">
    <location>
        <begin position="222"/>
        <end position="242"/>
    </location>
</feature>
<evidence type="ECO:0000256" key="1">
    <source>
        <dbReference type="ARBA" id="ARBA00004651"/>
    </source>
</evidence>
<dbReference type="InterPro" id="IPR035906">
    <property type="entry name" value="MetI-like_sf"/>
</dbReference>
<evidence type="ECO:0000256" key="3">
    <source>
        <dbReference type="ARBA" id="ARBA00022475"/>
    </source>
</evidence>
<evidence type="ECO:0000256" key="7">
    <source>
        <dbReference type="RuleBase" id="RU363032"/>
    </source>
</evidence>
<dbReference type="PANTHER" id="PTHR30193:SF37">
    <property type="entry name" value="INNER MEMBRANE ABC TRANSPORTER PERMEASE PROTEIN YCJO"/>
    <property type="match status" value="1"/>
</dbReference>
<feature type="transmembrane region" description="Helical" evidence="7">
    <location>
        <begin position="21"/>
        <end position="51"/>
    </location>
</feature>
<keyword evidence="5 7" id="KW-1133">Transmembrane helix</keyword>
<keyword evidence="4 7" id="KW-0812">Transmembrane</keyword>